<evidence type="ECO:0000313" key="2">
    <source>
        <dbReference type="EMBL" id="WXK52120.1"/>
    </source>
</evidence>
<name>A0ABZ2QDA6_9FLAO</name>
<dbReference type="PANTHER" id="PTHR34980">
    <property type="entry name" value="INNER MEMBRANE PROTEIN-RELATED-RELATED"/>
    <property type="match status" value="1"/>
</dbReference>
<evidence type="ECO:0000313" key="3">
    <source>
        <dbReference type="Proteomes" id="UP001447857"/>
    </source>
</evidence>
<feature type="transmembrane region" description="Helical" evidence="1">
    <location>
        <begin position="55"/>
        <end position="75"/>
    </location>
</feature>
<keyword evidence="1" id="KW-0812">Transmembrane</keyword>
<organism evidence="2 3">
    <name type="scientific">Flavobacterium ginsenosidimutans</name>
    <dbReference type="NCBI Taxonomy" id="687844"/>
    <lineage>
        <taxon>Bacteria</taxon>
        <taxon>Pseudomonadati</taxon>
        <taxon>Bacteroidota</taxon>
        <taxon>Flavobacteriia</taxon>
        <taxon>Flavobacteriales</taxon>
        <taxon>Flavobacteriaceae</taxon>
        <taxon>Flavobacterium</taxon>
    </lineage>
</organism>
<dbReference type="Pfam" id="PF05656">
    <property type="entry name" value="DUF805"/>
    <property type="match status" value="1"/>
</dbReference>
<dbReference type="PANTHER" id="PTHR34980:SF2">
    <property type="entry name" value="INNER MEMBRANE PROTEIN YHAH-RELATED"/>
    <property type="match status" value="1"/>
</dbReference>
<evidence type="ECO:0000256" key="1">
    <source>
        <dbReference type="SAM" id="Phobius"/>
    </source>
</evidence>
<protein>
    <submittedName>
        <fullName evidence="2">DUF805 domain-containing protein</fullName>
    </submittedName>
</protein>
<accession>A0ABZ2QDA6</accession>
<proteinExistence type="predicted"/>
<keyword evidence="3" id="KW-1185">Reference proteome</keyword>
<feature type="transmembrane region" description="Helical" evidence="1">
    <location>
        <begin position="25"/>
        <end position="43"/>
    </location>
</feature>
<dbReference type="RefSeq" id="WP_338841744.1">
    <property type="nucleotide sequence ID" value="NZ_CP147988.1"/>
</dbReference>
<dbReference type="EMBL" id="CP147988">
    <property type="protein sequence ID" value="WXK52120.1"/>
    <property type="molecule type" value="Genomic_DNA"/>
</dbReference>
<keyword evidence="1" id="KW-0472">Membrane</keyword>
<gene>
    <name evidence="2" type="ORF">V6624_10800</name>
</gene>
<reference evidence="2 3" key="1">
    <citation type="submission" date="2024-02" db="EMBL/GenBank/DDBJ databases">
        <title>complete genome of Flavobacterium ginsenosidimutans Str. YTB16.</title>
        <authorList>
            <person name="Wang Q."/>
        </authorList>
    </citation>
    <scope>NUCLEOTIDE SEQUENCE [LARGE SCALE GENOMIC DNA]</scope>
    <source>
        <strain evidence="2 3">YTB16</strain>
    </source>
</reference>
<sequence length="128" mass="14591">MIEIYKKVVLHNYASFNGRIRRKEYLAFILTHILLVVILNKIDNIAKLTFEEAEIGALGLIYNLFALIPLIGATVRRMHDVGKSSLYALIPFYNVILICTGGDEGTNRYGEDPIDEMEYLRELGKDLN</sequence>
<dbReference type="InterPro" id="IPR008523">
    <property type="entry name" value="DUF805"/>
</dbReference>
<dbReference type="Proteomes" id="UP001447857">
    <property type="component" value="Chromosome"/>
</dbReference>
<keyword evidence="1" id="KW-1133">Transmembrane helix</keyword>